<dbReference type="NCBIfam" id="TIGR00242">
    <property type="entry name" value="division/cell wall cluster transcriptional repressor MraZ"/>
    <property type="match status" value="1"/>
</dbReference>
<protein>
    <recommendedName>
        <fullName evidence="1 7">Transcriptional regulator MraZ</fullName>
    </recommendedName>
</protein>
<evidence type="ECO:0000259" key="8">
    <source>
        <dbReference type="PROSITE" id="PS51740"/>
    </source>
</evidence>
<proteinExistence type="inferred from homology"/>
<dbReference type="EnsemblBacteria" id="ACZ19096">
    <property type="protein sequence ID" value="ACZ19096"/>
    <property type="gene ID" value="Taci_0863"/>
</dbReference>
<keyword evidence="3" id="KW-0677">Repeat</keyword>
<comment type="similarity">
    <text evidence="7">Belongs to the MraZ family.</text>
</comment>
<dbReference type="InterPro" id="IPR007159">
    <property type="entry name" value="SpoVT-AbrB_dom"/>
</dbReference>
<dbReference type="CDD" id="cd16320">
    <property type="entry name" value="MraZ_N"/>
    <property type="match status" value="1"/>
</dbReference>
<dbReference type="eggNOG" id="COG2001">
    <property type="taxonomic scope" value="Bacteria"/>
</dbReference>
<dbReference type="GO" id="GO:0009295">
    <property type="term" value="C:nucleoid"/>
    <property type="evidence" value="ECO:0007669"/>
    <property type="project" value="UniProtKB-SubCell"/>
</dbReference>
<gene>
    <name evidence="7" type="primary">mraZ</name>
    <name evidence="9" type="ordered locus">Taci_0863</name>
</gene>
<dbReference type="AlphaFoldDB" id="D1B9Z3"/>
<dbReference type="GO" id="GO:2000143">
    <property type="term" value="P:negative regulation of DNA-templated transcription initiation"/>
    <property type="evidence" value="ECO:0007669"/>
    <property type="project" value="TreeGrafter"/>
</dbReference>
<dbReference type="GO" id="GO:0003700">
    <property type="term" value="F:DNA-binding transcription factor activity"/>
    <property type="evidence" value="ECO:0007669"/>
    <property type="project" value="UniProtKB-UniRule"/>
</dbReference>
<keyword evidence="4 7" id="KW-0805">Transcription regulation</keyword>
<dbReference type="HAMAP" id="MF_01008">
    <property type="entry name" value="MraZ"/>
    <property type="match status" value="1"/>
</dbReference>
<keyword evidence="6 7" id="KW-0804">Transcription</keyword>
<dbReference type="InterPro" id="IPR037914">
    <property type="entry name" value="SpoVT-AbrB_sf"/>
</dbReference>
<dbReference type="CDD" id="cd16321">
    <property type="entry name" value="MraZ_C"/>
    <property type="match status" value="1"/>
</dbReference>
<dbReference type="STRING" id="525903.Taci_0863"/>
<comment type="subcellular location">
    <subcellularLocation>
        <location evidence="7">Cytoplasm</location>
        <location evidence="7">Nucleoid</location>
    </subcellularLocation>
</comment>
<name>D1B9Z3_THEAS</name>
<dbReference type="SUPFAM" id="SSF89447">
    <property type="entry name" value="AbrB/MazE/MraZ-like"/>
    <property type="match status" value="1"/>
</dbReference>
<feature type="domain" description="SpoVT-AbrB" evidence="8">
    <location>
        <begin position="76"/>
        <end position="119"/>
    </location>
</feature>
<keyword evidence="5 7" id="KW-0238">DNA-binding</keyword>
<dbReference type="PANTHER" id="PTHR34701">
    <property type="entry name" value="TRANSCRIPTIONAL REGULATOR MRAZ"/>
    <property type="match status" value="1"/>
</dbReference>
<dbReference type="InterPro" id="IPR035644">
    <property type="entry name" value="MraZ_C"/>
</dbReference>
<reference evidence="9 10" key="1">
    <citation type="journal article" date="2009" name="Stand. Genomic Sci.">
        <title>Complete genome sequence of Thermanaerovibrio acidaminovorans type strain (Su883).</title>
        <authorList>
            <person name="Chovatia M."/>
            <person name="Sikorski J."/>
            <person name="Schroder M."/>
            <person name="Lapidus A."/>
            <person name="Nolan M."/>
            <person name="Tice H."/>
            <person name="Glavina Del Rio T."/>
            <person name="Copeland A."/>
            <person name="Cheng J.F."/>
            <person name="Lucas S."/>
            <person name="Chen F."/>
            <person name="Bruce D."/>
            <person name="Goodwin L."/>
            <person name="Pitluck S."/>
            <person name="Ivanova N."/>
            <person name="Mavromatis K."/>
            <person name="Ovchinnikova G."/>
            <person name="Pati A."/>
            <person name="Chen A."/>
            <person name="Palaniappan K."/>
            <person name="Land M."/>
            <person name="Hauser L."/>
            <person name="Chang Y.J."/>
            <person name="Jeffries C.D."/>
            <person name="Chain P."/>
            <person name="Saunders E."/>
            <person name="Detter J.C."/>
            <person name="Brettin T."/>
            <person name="Rohde M."/>
            <person name="Goker M."/>
            <person name="Spring S."/>
            <person name="Bristow J."/>
            <person name="Markowitz V."/>
            <person name="Hugenholtz P."/>
            <person name="Kyrpides N.C."/>
            <person name="Klenk H.P."/>
            <person name="Eisen J.A."/>
        </authorList>
    </citation>
    <scope>NUCLEOTIDE SEQUENCE [LARGE SCALE GENOMIC DNA]</scope>
    <source>
        <strain evidence="10">ATCC 49978 / DSM 6589 / Su883</strain>
    </source>
</reference>
<dbReference type="PROSITE" id="PS51740">
    <property type="entry name" value="SPOVT_ABRB"/>
    <property type="match status" value="2"/>
</dbReference>
<dbReference type="GO" id="GO:0000976">
    <property type="term" value="F:transcription cis-regulatory region binding"/>
    <property type="evidence" value="ECO:0007669"/>
    <property type="project" value="TreeGrafter"/>
</dbReference>
<dbReference type="KEGG" id="tai:Taci_0863"/>
<organism evidence="9 10">
    <name type="scientific">Thermanaerovibrio acidaminovorans (strain ATCC 49978 / DSM 6589 / Su883)</name>
    <name type="common">Selenomonas acidaminovorans</name>
    <dbReference type="NCBI Taxonomy" id="525903"/>
    <lineage>
        <taxon>Bacteria</taxon>
        <taxon>Thermotogati</taxon>
        <taxon>Synergistota</taxon>
        <taxon>Synergistia</taxon>
        <taxon>Synergistales</taxon>
        <taxon>Synergistaceae</taxon>
        <taxon>Thermanaerovibrio</taxon>
    </lineage>
</organism>
<evidence type="ECO:0000256" key="3">
    <source>
        <dbReference type="ARBA" id="ARBA00022737"/>
    </source>
</evidence>
<dbReference type="PANTHER" id="PTHR34701:SF1">
    <property type="entry name" value="TRANSCRIPTIONAL REGULATOR MRAZ"/>
    <property type="match status" value="1"/>
</dbReference>
<sequence length="141" mass="15935">MLVGTHEHRVDSKGRVVLPSRFREGLGEELIATVGIDPCVSIYGLGGWEGLFNRLSSLSSSRASHRDLKRLLMASAVQVEPDSMGRLLVPSYLREHAKITRDVYIIGVGDHVEIWDREEWDRRRARLMDELPSIVEEVDGL</sequence>
<dbReference type="InterPro" id="IPR035642">
    <property type="entry name" value="MraZ_N"/>
</dbReference>
<dbReference type="OrthoDB" id="9807753at2"/>
<evidence type="ECO:0000256" key="1">
    <source>
        <dbReference type="ARBA" id="ARBA00013860"/>
    </source>
</evidence>
<dbReference type="Proteomes" id="UP000002030">
    <property type="component" value="Chromosome"/>
</dbReference>
<dbReference type="GO" id="GO:0005737">
    <property type="term" value="C:cytoplasm"/>
    <property type="evidence" value="ECO:0007669"/>
    <property type="project" value="UniProtKB-UniRule"/>
</dbReference>
<accession>D1B9Z3</accession>
<dbReference type="InterPro" id="IPR003444">
    <property type="entry name" value="MraZ"/>
</dbReference>
<dbReference type="Pfam" id="PF02381">
    <property type="entry name" value="MraZ"/>
    <property type="match status" value="2"/>
</dbReference>
<dbReference type="EMBL" id="CP001818">
    <property type="protein sequence ID" value="ACZ19096.1"/>
    <property type="molecule type" value="Genomic_DNA"/>
</dbReference>
<dbReference type="Gene3D" id="3.40.1550.20">
    <property type="entry name" value="Transcriptional regulator MraZ domain"/>
    <property type="match status" value="1"/>
</dbReference>
<keyword evidence="10" id="KW-1185">Reference proteome</keyword>
<evidence type="ECO:0000256" key="5">
    <source>
        <dbReference type="ARBA" id="ARBA00023125"/>
    </source>
</evidence>
<dbReference type="InterPro" id="IPR038619">
    <property type="entry name" value="MraZ_sf"/>
</dbReference>
<dbReference type="InterPro" id="IPR020603">
    <property type="entry name" value="MraZ_dom"/>
</dbReference>
<evidence type="ECO:0000256" key="6">
    <source>
        <dbReference type="ARBA" id="ARBA00023163"/>
    </source>
</evidence>
<evidence type="ECO:0000256" key="2">
    <source>
        <dbReference type="ARBA" id="ARBA00022490"/>
    </source>
</evidence>
<keyword evidence="2 7" id="KW-0963">Cytoplasm</keyword>
<evidence type="ECO:0000256" key="7">
    <source>
        <dbReference type="HAMAP-Rule" id="MF_01008"/>
    </source>
</evidence>
<comment type="subunit">
    <text evidence="7">Forms oligomers.</text>
</comment>
<feature type="domain" description="SpoVT-AbrB" evidence="8">
    <location>
        <begin position="5"/>
        <end position="47"/>
    </location>
</feature>
<evidence type="ECO:0000313" key="10">
    <source>
        <dbReference type="Proteomes" id="UP000002030"/>
    </source>
</evidence>
<dbReference type="HOGENOM" id="CLU_107907_0_5_0"/>
<evidence type="ECO:0000256" key="4">
    <source>
        <dbReference type="ARBA" id="ARBA00023015"/>
    </source>
</evidence>
<dbReference type="PATRIC" id="fig|525903.6.peg.864"/>
<evidence type="ECO:0000313" key="9">
    <source>
        <dbReference type="EMBL" id="ACZ19096.1"/>
    </source>
</evidence>